<proteinExistence type="predicted"/>
<name>A0ACC0XAQ2_9ROSI</name>
<dbReference type="EMBL" id="CM047748">
    <property type="protein sequence ID" value="KAJ0013490.1"/>
    <property type="molecule type" value="Genomic_DNA"/>
</dbReference>
<accession>A0ACC0XAQ2</accession>
<reference evidence="2" key="1">
    <citation type="journal article" date="2023" name="G3 (Bethesda)">
        <title>Genome assembly and association tests identify interacting loci associated with vigor, precocity, and sex in interspecific pistachio rootstocks.</title>
        <authorList>
            <person name="Palmer W."/>
            <person name="Jacygrad E."/>
            <person name="Sagayaradj S."/>
            <person name="Cavanaugh K."/>
            <person name="Han R."/>
            <person name="Bertier L."/>
            <person name="Beede B."/>
            <person name="Kafkas S."/>
            <person name="Golino D."/>
            <person name="Preece J."/>
            <person name="Michelmore R."/>
        </authorList>
    </citation>
    <scope>NUCLEOTIDE SEQUENCE [LARGE SCALE GENOMIC DNA]</scope>
</reference>
<organism evidence="1 2">
    <name type="scientific">Pistacia integerrima</name>
    <dbReference type="NCBI Taxonomy" id="434235"/>
    <lineage>
        <taxon>Eukaryota</taxon>
        <taxon>Viridiplantae</taxon>
        <taxon>Streptophyta</taxon>
        <taxon>Embryophyta</taxon>
        <taxon>Tracheophyta</taxon>
        <taxon>Spermatophyta</taxon>
        <taxon>Magnoliopsida</taxon>
        <taxon>eudicotyledons</taxon>
        <taxon>Gunneridae</taxon>
        <taxon>Pentapetalae</taxon>
        <taxon>rosids</taxon>
        <taxon>malvids</taxon>
        <taxon>Sapindales</taxon>
        <taxon>Anacardiaceae</taxon>
        <taxon>Pistacia</taxon>
    </lineage>
</organism>
<dbReference type="Proteomes" id="UP001163603">
    <property type="component" value="Chromosome 13"/>
</dbReference>
<evidence type="ECO:0000313" key="1">
    <source>
        <dbReference type="EMBL" id="KAJ0013490.1"/>
    </source>
</evidence>
<gene>
    <name evidence="1" type="ORF">Pint_21456</name>
</gene>
<comment type="caution">
    <text evidence="1">The sequence shown here is derived from an EMBL/GenBank/DDBJ whole genome shotgun (WGS) entry which is preliminary data.</text>
</comment>
<evidence type="ECO:0000313" key="2">
    <source>
        <dbReference type="Proteomes" id="UP001163603"/>
    </source>
</evidence>
<protein>
    <submittedName>
        <fullName evidence="1">Uncharacterized protein</fullName>
    </submittedName>
</protein>
<keyword evidence="2" id="KW-1185">Reference proteome</keyword>
<sequence>MRAMKIVASSTKLGATARGAAYALSPSFICSNFANSSRKRVQVVKFHGRLLSKPPGIQAMLNTSALQPSKYRFFLLLCFVQRVLVAPAQHCCTFRMPV</sequence>